<dbReference type="Proteomes" id="UP001604277">
    <property type="component" value="Unassembled WGS sequence"/>
</dbReference>
<evidence type="ECO:0000256" key="4">
    <source>
        <dbReference type="SAM" id="Phobius"/>
    </source>
</evidence>
<dbReference type="Gene3D" id="1.20.58.2220">
    <property type="entry name" value="Formin, FH2 domain"/>
    <property type="match status" value="1"/>
</dbReference>
<evidence type="ECO:0000259" key="5">
    <source>
        <dbReference type="PROSITE" id="PS51444"/>
    </source>
</evidence>
<reference evidence="7" key="1">
    <citation type="submission" date="2024-07" db="EMBL/GenBank/DDBJ databases">
        <title>Two chromosome-level genome assemblies of Korean endemic species Abeliophyllum distichum and Forsythia ovata (Oleaceae).</title>
        <authorList>
            <person name="Jang H."/>
        </authorList>
    </citation>
    <scope>NUCLEOTIDE SEQUENCE [LARGE SCALE GENOMIC DNA]</scope>
</reference>
<accession>A0ABD1TSX9</accession>
<dbReference type="InterPro" id="IPR042201">
    <property type="entry name" value="FH2_Formin_sf"/>
</dbReference>
<keyword evidence="4" id="KW-0472">Membrane</keyword>
<feature type="region of interest" description="Disordered" evidence="3">
    <location>
        <begin position="682"/>
        <end position="726"/>
    </location>
</feature>
<sequence>MTVSQNGVVVKAVAATAACCFIIAGFLFYFFYRLSVARQSKKNKFDSSFRREDAPAPAPALPCMEFRQQGGAVKGVIVDEDGLDVLYLRKVEGGDFPNRVSKVWYNNPMIEKSQPIQEIPLLHLHSHDFDSVKDKPVSVATYNRPTTSESLPHPPPPPLSVVVSVNQITPAPPPALPPPPPPTPPPPPLPPPPPPPLPNKRNHKPAPPPPSVKEKPSLPPPPVKSGAGAGSFSPLKPPIPPRGKTNKNSNVDDVENMKENGEIQTKLKPLHWDKVVANADHSMVWDEINDGSFRFDDELMENLFGYTITRHKSTGGNGLSTSSGSSKPAPPAQIFILEPWKSQNKAIILKSLAISRKEIIEALVEGRGLNADSLEKLTKICPTEDEIAKIHQFNGNPAKLADAESFLYHILKAIPSAFTRFNAMLFRSTYDPEILHLKESLQTLELGCKELRTPGIFFKLLEAILKAGNRMNAGTARGNAQGFNLSALLKLSDVKSTNGKTTLLQFVVEQVIRSKGQCRLINQNDKPGASERDSGSKISEEERDGVYLMQGLPVVLGLSTELANVKKSATIDHDSFINMSSTLTAKIDDIKRLITRCGDHEKGRFFVEMKGFLEDCEEELNVVRDEQSRVMELVKKTTVYYQAGGNSKDRGTNPLQLFVIVNNFLDLVDQVCVEISKKLQKKKQTSAGSSPPLSPLSRSPVRFPSLQPYFRTQNPGTFSTDSDDDF</sequence>
<dbReference type="AlphaFoldDB" id="A0ABD1TSX9"/>
<dbReference type="SUPFAM" id="SSF101447">
    <property type="entry name" value="Formin homology 2 domain (FH2 domain)"/>
    <property type="match status" value="1"/>
</dbReference>
<dbReference type="PRINTS" id="PR01217">
    <property type="entry name" value="PRICHEXTENSN"/>
</dbReference>
<feature type="region of interest" description="Disordered" evidence="3">
    <location>
        <begin position="142"/>
        <end position="254"/>
    </location>
</feature>
<evidence type="ECO:0000256" key="1">
    <source>
        <dbReference type="ARBA" id="ARBA00025793"/>
    </source>
</evidence>
<dbReference type="PANTHER" id="PTHR23213:SF273">
    <property type="entry name" value="FORMIN-LIKE PROTEIN"/>
    <property type="match status" value="1"/>
</dbReference>
<feature type="compositionally biased region" description="Low complexity" evidence="3">
    <location>
        <begin position="689"/>
        <end position="706"/>
    </location>
</feature>
<dbReference type="Pfam" id="PF02181">
    <property type="entry name" value="FH2"/>
    <property type="match status" value="1"/>
</dbReference>
<evidence type="ECO:0000313" key="6">
    <source>
        <dbReference type="EMBL" id="KAL2515834.1"/>
    </source>
</evidence>
<dbReference type="SMART" id="SM00498">
    <property type="entry name" value="FH2"/>
    <property type="match status" value="1"/>
</dbReference>
<evidence type="ECO:0000256" key="2">
    <source>
        <dbReference type="RuleBase" id="RU361260"/>
    </source>
</evidence>
<feature type="compositionally biased region" description="Polar residues" evidence="3">
    <location>
        <begin position="710"/>
        <end position="720"/>
    </location>
</feature>
<keyword evidence="7" id="KW-1185">Reference proteome</keyword>
<keyword evidence="4" id="KW-1133">Transmembrane helix</keyword>
<dbReference type="InterPro" id="IPR015425">
    <property type="entry name" value="FH2_Formin"/>
</dbReference>
<feature type="compositionally biased region" description="Pro residues" evidence="3">
    <location>
        <begin position="205"/>
        <end position="223"/>
    </location>
</feature>
<comment type="similarity">
    <text evidence="1">Belongs to the formin-like family. Class-I subfamily.</text>
</comment>
<keyword evidence="4" id="KW-0812">Transmembrane</keyword>
<protein>
    <recommendedName>
        <fullName evidence="2">Formin-like protein</fullName>
    </recommendedName>
</protein>
<dbReference type="InterPro" id="IPR027643">
    <property type="entry name" value="Formin-like_plant"/>
</dbReference>
<feature type="compositionally biased region" description="Pro residues" evidence="3">
    <location>
        <begin position="170"/>
        <end position="198"/>
    </location>
</feature>
<gene>
    <name evidence="6" type="ORF">Fot_29805</name>
</gene>
<dbReference type="PROSITE" id="PS51444">
    <property type="entry name" value="FH2"/>
    <property type="match status" value="1"/>
</dbReference>
<name>A0ABD1TSX9_9LAMI</name>
<organism evidence="6 7">
    <name type="scientific">Forsythia ovata</name>
    <dbReference type="NCBI Taxonomy" id="205694"/>
    <lineage>
        <taxon>Eukaryota</taxon>
        <taxon>Viridiplantae</taxon>
        <taxon>Streptophyta</taxon>
        <taxon>Embryophyta</taxon>
        <taxon>Tracheophyta</taxon>
        <taxon>Spermatophyta</taxon>
        <taxon>Magnoliopsida</taxon>
        <taxon>eudicotyledons</taxon>
        <taxon>Gunneridae</taxon>
        <taxon>Pentapetalae</taxon>
        <taxon>asterids</taxon>
        <taxon>lamiids</taxon>
        <taxon>Lamiales</taxon>
        <taxon>Oleaceae</taxon>
        <taxon>Forsythieae</taxon>
        <taxon>Forsythia</taxon>
    </lineage>
</organism>
<dbReference type="PANTHER" id="PTHR23213">
    <property type="entry name" value="FORMIN-RELATED"/>
    <property type="match status" value="1"/>
</dbReference>
<dbReference type="EMBL" id="JBFOLJ010000008">
    <property type="protein sequence ID" value="KAL2515834.1"/>
    <property type="molecule type" value="Genomic_DNA"/>
</dbReference>
<feature type="transmembrane region" description="Helical" evidence="4">
    <location>
        <begin position="12"/>
        <end position="32"/>
    </location>
</feature>
<feature type="domain" description="FH2" evidence="5">
    <location>
        <begin position="257"/>
        <end position="694"/>
    </location>
</feature>
<evidence type="ECO:0000256" key="3">
    <source>
        <dbReference type="SAM" id="MobiDB-lite"/>
    </source>
</evidence>
<proteinExistence type="inferred from homology"/>
<evidence type="ECO:0000313" key="7">
    <source>
        <dbReference type="Proteomes" id="UP001604277"/>
    </source>
</evidence>
<comment type="caution">
    <text evidence="6">The sequence shown here is derived from an EMBL/GenBank/DDBJ whole genome shotgun (WGS) entry which is preliminary data.</text>
</comment>